<feature type="coiled-coil region" evidence="1">
    <location>
        <begin position="30"/>
        <end position="83"/>
    </location>
</feature>
<evidence type="ECO:0000256" key="1">
    <source>
        <dbReference type="SAM" id="Coils"/>
    </source>
</evidence>
<accession>A0A1L7N152</accession>
<evidence type="ECO:0000313" key="3">
    <source>
        <dbReference type="Proteomes" id="UP000222831"/>
    </source>
</evidence>
<organism evidence="2 3">
    <name type="scientific">Ralstonia phage RP12</name>
    <dbReference type="NCBI Taxonomy" id="1923889"/>
    <lineage>
        <taxon>Viruses</taxon>
        <taxon>Duplodnaviria</taxon>
        <taxon>Heunggongvirae</taxon>
        <taxon>Uroviricota</taxon>
        <taxon>Caudoviricetes</taxon>
        <taxon>Chimalliviridae</taxon>
        <taxon>Ripduovirus</taxon>
        <taxon>Ripduovirus RP12</taxon>
    </lineage>
</organism>
<sequence>MKRNLYISAALEGLETGAVTETSITPQDSVAELQQQNATMDAENAELRDECFENDTDAIAEAGDEMQGDLAEANKAVAALEELAHICEMTVKSGQANKASVASLAFGLEQICARAKIPNPVSALEDGAADASAAEQTEAVGDAAKSKSKEILARLAAAAKRIVAWIVGLIRKILSRSMNVAEEAKKLIPQVGSINSGLVIEDEKFIKSLRLVADRGDANQQFKAYGALATKTLYGFFNDAFVSSLNELSQKGSNSDQLAIFENTAKVLKGLQQHVFDEPGVASDLAEKPELPEGQQLRVSLTEPMIGGVRLYLAYSAPISEKSYLKAGLSPKQPEIVDDDTIVVADPHLAKNMLDLIVRWADDQKALEDRLQKIEGFAKVAEGEAASKYAAVYLKVLTTVATAVIPQLLRLNLQNSTNYVRYVQKSIAVSKAR</sequence>
<dbReference type="EMBL" id="AP017924">
    <property type="protein sequence ID" value="BAW19211.1"/>
    <property type="molecule type" value="Genomic_DNA"/>
</dbReference>
<name>A0A1L7N152_9CAUD</name>
<dbReference type="InterPro" id="IPR024413">
    <property type="entry name" value="Phage_phiKZ_Orf92_int-head"/>
</dbReference>
<dbReference type="KEGG" id="vg:40074632"/>
<reference evidence="2 3" key="1">
    <citation type="submission" date="2016-12" db="EMBL/GenBank/DDBJ databases">
        <title>Characterization of two jumbo phages RP12 and RP31 infecting the phytopathogen Ralstonia solanacearum.</title>
        <authorList>
            <person name="Kawasaki T."/>
            <person name="Yoshikawa G."/>
            <person name="Ogata H."/>
            <person name="Yamada T."/>
        </authorList>
    </citation>
    <scope>NUCLEOTIDE SEQUENCE [LARGE SCALE GENOMIC DNA]</scope>
    <source>
        <strain evidence="2 3">RP12</strain>
    </source>
</reference>
<dbReference type="Pfam" id="PF12699">
    <property type="entry name" value="phiKZ_IP"/>
    <property type="match status" value="1"/>
</dbReference>
<keyword evidence="3" id="KW-1185">Reference proteome</keyword>
<proteinExistence type="predicted"/>
<dbReference type="GeneID" id="40074632"/>
<keyword evidence="1" id="KW-0175">Coiled coil</keyword>
<protein>
    <submittedName>
        <fullName evidence="2">Uncharacterized protein</fullName>
    </submittedName>
</protein>
<dbReference type="RefSeq" id="YP_009598930.1">
    <property type="nucleotide sequence ID" value="NC_041911.1"/>
</dbReference>
<evidence type="ECO:0000313" key="2">
    <source>
        <dbReference type="EMBL" id="BAW19211.1"/>
    </source>
</evidence>
<dbReference type="Proteomes" id="UP000222831">
    <property type="component" value="Segment"/>
</dbReference>